<feature type="region of interest" description="Disordered" evidence="5">
    <location>
        <begin position="47"/>
        <end position="71"/>
    </location>
</feature>
<evidence type="ECO:0000256" key="1">
    <source>
        <dbReference type="ARBA" id="ARBA00004184"/>
    </source>
</evidence>
<feature type="compositionally biased region" description="Low complexity" evidence="5">
    <location>
        <begin position="877"/>
        <end position="899"/>
    </location>
</feature>
<protein>
    <submittedName>
        <fullName evidence="7">Vacuolar morphogenesis protein 6</fullName>
    </submittedName>
</protein>
<dbReference type="GO" id="GO:0006886">
    <property type="term" value="P:intracellular protein transport"/>
    <property type="evidence" value="ECO:0007669"/>
    <property type="project" value="UniProtKB-UniRule"/>
</dbReference>
<gene>
    <name evidence="7" type="ORF">GTA08_BOTSDO00313</name>
</gene>
<evidence type="ECO:0000256" key="3">
    <source>
        <dbReference type="ARBA" id="ARBA00038201"/>
    </source>
</evidence>
<evidence type="ECO:0000256" key="5">
    <source>
        <dbReference type="SAM" id="MobiDB-lite"/>
    </source>
</evidence>
<organism evidence="7 8">
    <name type="scientific">Botryosphaeria dothidea</name>
    <dbReference type="NCBI Taxonomy" id="55169"/>
    <lineage>
        <taxon>Eukaryota</taxon>
        <taxon>Fungi</taxon>
        <taxon>Dikarya</taxon>
        <taxon>Ascomycota</taxon>
        <taxon>Pezizomycotina</taxon>
        <taxon>Dothideomycetes</taxon>
        <taxon>Dothideomycetes incertae sedis</taxon>
        <taxon>Botryosphaeriales</taxon>
        <taxon>Botryosphaeriaceae</taxon>
        <taxon>Botryosphaeria</taxon>
    </lineage>
</organism>
<dbReference type="Proteomes" id="UP000572817">
    <property type="component" value="Unassembled WGS sequence"/>
</dbReference>
<dbReference type="PANTHER" id="PTHR12894:SF49">
    <property type="entry name" value="VAM6_VPS39-LIKE PROTEIN"/>
    <property type="match status" value="1"/>
</dbReference>
<comment type="caution">
    <text evidence="7">The sequence shown here is derived from an EMBL/GenBank/DDBJ whole genome shotgun (WGS) entry which is preliminary data.</text>
</comment>
<dbReference type="InterPro" id="IPR036322">
    <property type="entry name" value="WD40_repeat_dom_sf"/>
</dbReference>
<dbReference type="Pfam" id="PF10366">
    <property type="entry name" value="Vps39_1"/>
    <property type="match status" value="1"/>
</dbReference>
<feature type="compositionally biased region" description="Acidic residues" evidence="5">
    <location>
        <begin position="48"/>
        <end position="63"/>
    </location>
</feature>
<keyword evidence="8" id="KW-1185">Reference proteome</keyword>
<feature type="region of interest" description="Disordered" evidence="5">
    <location>
        <begin position="446"/>
        <end position="480"/>
    </location>
</feature>
<dbReference type="GO" id="GO:0012505">
    <property type="term" value="C:endomembrane system"/>
    <property type="evidence" value="ECO:0007669"/>
    <property type="project" value="UniProtKB-SubCell"/>
</dbReference>
<keyword evidence="2" id="KW-0472">Membrane</keyword>
<dbReference type="InterPro" id="IPR032914">
    <property type="entry name" value="Vam6/VPS39/TRAP1"/>
</dbReference>
<comment type="subcellular location">
    <subcellularLocation>
        <location evidence="1">Endomembrane system</location>
        <topology evidence="1">Peripheral membrane protein</topology>
    </subcellularLocation>
</comment>
<dbReference type="AlphaFoldDB" id="A0A8H4NC25"/>
<dbReference type="SUPFAM" id="SSF48452">
    <property type="entry name" value="TPR-like"/>
    <property type="match status" value="1"/>
</dbReference>
<dbReference type="EMBL" id="WWBZ02000001">
    <property type="protein sequence ID" value="KAF4313511.1"/>
    <property type="molecule type" value="Genomic_DNA"/>
</dbReference>
<feature type="domain" description="CNH" evidence="6">
    <location>
        <begin position="18"/>
        <end position="340"/>
    </location>
</feature>
<dbReference type="SUPFAM" id="SSF50978">
    <property type="entry name" value="WD40 repeat-like"/>
    <property type="match status" value="1"/>
</dbReference>
<dbReference type="PROSITE" id="PS50219">
    <property type="entry name" value="CNH"/>
    <property type="match status" value="1"/>
</dbReference>
<evidence type="ECO:0000313" key="8">
    <source>
        <dbReference type="Proteomes" id="UP000572817"/>
    </source>
</evidence>
<feature type="region of interest" description="Disordered" evidence="5">
    <location>
        <begin position="494"/>
        <end position="531"/>
    </location>
</feature>
<feature type="region of interest" description="Disordered" evidence="5">
    <location>
        <begin position="877"/>
        <end position="905"/>
    </location>
</feature>
<reference evidence="7" key="1">
    <citation type="submission" date="2020-04" db="EMBL/GenBank/DDBJ databases">
        <title>Genome Assembly and Annotation of Botryosphaeria dothidea sdau 11-99, a Latent Pathogen of Apple Fruit Ring Rot in China.</title>
        <authorList>
            <person name="Yu C."/>
            <person name="Diao Y."/>
            <person name="Lu Q."/>
            <person name="Zhao J."/>
            <person name="Cui S."/>
            <person name="Peng C."/>
            <person name="He B."/>
            <person name="Liu H."/>
        </authorList>
    </citation>
    <scope>NUCLEOTIDE SEQUENCE [LARGE SCALE GENOMIC DNA]</scope>
    <source>
        <strain evidence="7">Sdau11-99</strain>
    </source>
</reference>
<dbReference type="Pfam" id="PF00780">
    <property type="entry name" value="CNH"/>
    <property type="match status" value="1"/>
</dbReference>
<evidence type="ECO:0000259" key="6">
    <source>
        <dbReference type="PROSITE" id="PS50219"/>
    </source>
</evidence>
<dbReference type="PROSITE" id="PS50236">
    <property type="entry name" value="CHCR"/>
    <property type="match status" value="1"/>
</dbReference>
<proteinExistence type="inferred from homology"/>
<dbReference type="GO" id="GO:0034058">
    <property type="term" value="P:endosomal vesicle fusion"/>
    <property type="evidence" value="ECO:0007669"/>
    <property type="project" value="TreeGrafter"/>
</dbReference>
<dbReference type="InterPro" id="IPR001180">
    <property type="entry name" value="CNH_dom"/>
</dbReference>
<dbReference type="GO" id="GO:0006914">
    <property type="term" value="P:autophagy"/>
    <property type="evidence" value="ECO:0007669"/>
    <property type="project" value="TreeGrafter"/>
</dbReference>
<dbReference type="InterPro" id="IPR019452">
    <property type="entry name" value="VPS39/TGF_beta_rcpt-assoc_1"/>
</dbReference>
<dbReference type="PANTHER" id="PTHR12894">
    <property type="entry name" value="CNH DOMAIN CONTAINING"/>
    <property type="match status" value="1"/>
</dbReference>
<dbReference type="InterPro" id="IPR019453">
    <property type="entry name" value="VPS39/TGFA1_Znf"/>
</dbReference>
<evidence type="ECO:0000256" key="4">
    <source>
        <dbReference type="PROSITE-ProRule" id="PRU01006"/>
    </source>
</evidence>
<feature type="repeat" description="CHCR" evidence="4">
    <location>
        <begin position="730"/>
        <end position="904"/>
    </location>
</feature>
<dbReference type="InterPro" id="IPR000547">
    <property type="entry name" value="Clathrin_H-chain/VPS_repeat"/>
</dbReference>
<comment type="similarity">
    <text evidence="3">Belongs to the VAM6/VPS39 family.</text>
</comment>
<dbReference type="OrthoDB" id="5325112at2759"/>
<dbReference type="InterPro" id="IPR011990">
    <property type="entry name" value="TPR-like_helical_dom_sf"/>
</dbReference>
<evidence type="ECO:0000313" key="7">
    <source>
        <dbReference type="EMBL" id="KAF4313511.1"/>
    </source>
</evidence>
<accession>A0A8H4NC25</accession>
<dbReference type="Pfam" id="PF10367">
    <property type="entry name" value="zf-Vps39_C"/>
    <property type="match status" value="1"/>
</dbReference>
<dbReference type="GO" id="GO:0000329">
    <property type="term" value="C:fungal-type vacuole membrane"/>
    <property type="evidence" value="ECO:0007669"/>
    <property type="project" value="TreeGrafter"/>
</dbReference>
<sequence>MLTAFIARPVVEFRQRDKSKIDSILAYGDRLLVGLNTGCLRIYRVNEVNDEPEPEPAPAEDGDDPPKPKQKPADLLREVEKFSRRPIQQLAIIKESNILVSLSDNYVSIYDLHTYELQERLEKTKGAATFAVTSNIVKDPSTGIPSIVSRLAVAVKRRIILWSWQDMELSEDTAEITLISTVKSLTWATGTSLVAGMDPGFVMVDVESQQVTDIVKPSSLSDSAGQQVNRFGAVNTSGMGYMAMGSWVPKPMATRLGDGEMLLAKDVNSLFIDTEGKALEKRQIPWTIAPEAIGYSYPYMLALQPPAKGALEVRNPDTLNLLQTINIPNAAFLHVPQPNISLAHAGKGFLVASDRCIWRMGALHYEAQIDELIAKGRYDEAVSLLNMLEDTLLKDKEGRIREVQILKAQSLFQQRRYREAMDLFSDAVAPPEKVIALYPKSIAGDLSTVEEPSESEAEAETEDEGGKTDEETVPAEKQAGNTLTRAMFGRLVAEQKKPDSDTASVRSLKVDSDTTSVRGKKSTDNLAEPDKPLQGKDLIVAVTALFGFLAQTRAQLQKFIHYDGTLKQPLLPKEEQREDYKPPFAKFLLLPDTTEEIDWAARLHKVASITDTTLFRAYMLARPGMAGPLFRLDNFCDPEVVREKLYESGRYTDLIDFLHGKKMHHEALELLEKFGKDEDREDISPALKGPQRTIAYLQQLPPELIDLILEYAEWPIRADAEQGMEIFLADTENAETLPRERVLEFLHGIDPKLSVRYLEHIINELGDQTPDFHQRLVDEYLERLLKANDENIFESEEEHKEWLEKLEVFLRSSHQYNKARIFRALPQDEPDFYEPRAIVLSKMGQHKQALQIYVFQLEDYDKAEDYCNQVYLTASQQQTTAPAAPSSRPQSRQQGSSHQQDPEDAEPSIYHTLLSLYLTPPPPHKANWEPALALLSKHGARLPASSTLDLIPAILPVKDLEGYFRGRIRSANSVMNEERIVSQLRAVEKLEVESALMLGSGPPGMVGGRNKRVVIGEDRHCRVCGKRFGNSAIRVYPDGQVVHYGCYNRAGAALGGGGAGNLGGGNLGGLRKDFDRLPEMGIRRWDTFG</sequence>
<name>A0A8H4NC25_9PEZI</name>
<feature type="compositionally biased region" description="Acidic residues" evidence="5">
    <location>
        <begin position="451"/>
        <end position="463"/>
    </location>
</feature>
<evidence type="ECO:0000256" key="2">
    <source>
        <dbReference type="ARBA" id="ARBA00023136"/>
    </source>
</evidence>